<dbReference type="GO" id="GO:0004497">
    <property type="term" value="F:monooxygenase activity"/>
    <property type="evidence" value="ECO:0007669"/>
    <property type="project" value="UniProtKB-KW"/>
</dbReference>
<comment type="cofactor">
    <cofactor evidence="1">
        <name>FAD</name>
        <dbReference type="ChEBI" id="CHEBI:57692"/>
    </cofactor>
</comment>
<keyword evidence="4" id="KW-0274">FAD</keyword>
<dbReference type="InterPro" id="IPR051205">
    <property type="entry name" value="UbiH/COQ6_monooxygenase"/>
</dbReference>
<keyword evidence="10" id="KW-1185">Reference proteome</keyword>
<evidence type="ECO:0000256" key="1">
    <source>
        <dbReference type="ARBA" id="ARBA00001974"/>
    </source>
</evidence>
<evidence type="ECO:0000259" key="8">
    <source>
        <dbReference type="Pfam" id="PF01494"/>
    </source>
</evidence>
<gene>
    <name evidence="9" type="ORF">DEA37_0004712</name>
</gene>
<sequence length="500" mass="54598">MLLHEFGRFLKLSTRFCGSTTKKESFFDIVIVGGGMVGYGFAALAAASSILRSKHILLLESAPQKPYVMPEEYESRTVALGGASQKMLQGLGAWEFICSKRMQPVNKMKVWEDQSDAFLTFERNPLAHIVENRLVAESLKQAALKQTNPPIMFHNTRVTNIQLPEINCPDQLVHLIIQSPTVPEPWSLRTNLLIGADGANSEVRLAAGLKTVSWDHGQSAVVASLCMGENHEEFTAWQRFIPTGPIALLPLSRKHSCLIWSTTNAEADRLMGISEQEFVHELNNALCRPSVQLPIPMLALAKFGEVFSKSLDYVCGLKEPSLEHEPIPPRVEGLQPKTVRSRFPLGFQHANSYHAPRVAIVGDAAHRILPLAGQGVNLGFGDVMCLIKRLEEAISEGADIGSPAFLQAYTTDRQRAVVPVAAVMETLNLLYSTDAYASKLLCVPGRLGTTEQSPLLRFSARLLAGLRAAGVTTVQSSALLKKFIVESAVTGQLGVPTADL</sequence>
<keyword evidence="6 9" id="KW-0503">Monooxygenase</keyword>
<protein>
    <submittedName>
        <fullName evidence="9">Ubiquinone biosynthesis monooxygenase Coq6</fullName>
    </submittedName>
</protein>
<dbReference type="Proteomes" id="UP000324629">
    <property type="component" value="Unassembled WGS sequence"/>
</dbReference>
<keyword evidence="7" id="KW-0472">Membrane</keyword>
<dbReference type="InterPro" id="IPR036188">
    <property type="entry name" value="FAD/NAD-bd_sf"/>
</dbReference>
<dbReference type="InterPro" id="IPR010971">
    <property type="entry name" value="UbiH/COQ6"/>
</dbReference>
<dbReference type="AlphaFoldDB" id="A0A5J4NHL2"/>
<comment type="caution">
    <text evidence="9">The sequence shown here is derived from an EMBL/GenBank/DDBJ whole genome shotgun (WGS) entry which is preliminary data.</text>
</comment>
<evidence type="ECO:0000313" key="9">
    <source>
        <dbReference type="EMBL" id="KAA3675136.1"/>
    </source>
</evidence>
<accession>A0A5J4NHL2</accession>
<keyword evidence="7" id="KW-0812">Transmembrane</keyword>
<keyword evidence="5" id="KW-0560">Oxidoreductase</keyword>
<dbReference type="Gene3D" id="3.50.50.60">
    <property type="entry name" value="FAD/NAD(P)-binding domain"/>
    <property type="match status" value="2"/>
</dbReference>
<keyword evidence="9" id="KW-0830">Ubiquinone</keyword>
<dbReference type="GO" id="GO:0016705">
    <property type="term" value="F:oxidoreductase activity, acting on paired donors, with incorporation or reduction of molecular oxygen"/>
    <property type="evidence" value="ECO:0007669"/>
    <property type="project" value="InterPro"/>
</dbReference>
<evidence type="ECO:0000313" key="10">
    <source>
        <dbReference type="Proteomes" id="UP000324629"/>
    </source>
</evidence>
<evidence type="ECO:0000256" key="3">
    <source>
        <dbReference type="ARBA" id="ARBA00022630"/>
    </source>
</evidence>
<evidence type="ECO:0000256" key="5">
    <source>
        <dbReference type="ARBA" id="ARBA00023002"/>
    </source>
</evidence>
<dbReference type="GO" id="GO:0071949">
    <property type="term" value="F:FAD binding"/>
    <property type="evidence" value="ECO:0007669"/>
    <property type="project" value="InterPro"/>
</dbReference>
<dbReference type="PRINTS" id="PR00420">
    <property type="entry name" value="RNGMNOXGNASE"/>
</dbReference>
<evidence type="ECO:0000256" key="6">
    <source>
        <dbReference type="ARBA" id="ARBA00023033"/>
    </source>
</evidence>
<dbReference type="PANTHER" id="PTHR43876:SF7">
    <property type="entry name" value="UBIQUINONE BIOSYNTHESIS MONOOXYGENASE COQ6, MITOCHONDRIAL"/>
    <property type="match status" value="1"/>
</dbReference>
<dbReference type="GO" id="GO:0005739">
    <property type="term" value="C:mitochondrion"/>
    <property type="evidence" value="ECO:0007669"/>
    <property type="project" value="TreeGrafter"/>
</dbReference>
<organism evidence="9 10">
    <name type="scientific">Paragonimus westermani</name>
    <dbReference type="NCBI Taxonomy" id="34504"/>
    <lineage>
        <taxon>Eukaryota</taxon>
        <taxon>Metazoa</taxon>
        <taxon>Spiralia</taxon>
        <taxon>Lophotrochozoa</taxon>
        <taxon>Platyhelminthes</taxon>
        <taxon>Trematoda</taxon>
        <taxon>Digenea</taxon>
        <taxon>Plagiorchiida</taxon>
        <taxon>Troglotremata</taxon>
        <taxon>Troglotrematidae</taxon>
        <taxon>Paragonimus</taxon>
    </lineage>
</organism>
<keyword evidence="3" id="KW-0285">Flavoprotein</keyword>
<dbReference type="PANTHER" id="PTHR43876">
    <property type="entry name" value="UBIQUINONE BIOSYNTHESIS MONOOXYGENASE COQ6, MITOCHONDRIAL"/>
    <property type="match status" value="1"/>
</dbReference>
<feature type="domain" description="FAD-binding" evidence="8">
    <location>
        <begin position="340"/>
        <end position="417"/>
    </location>
</feature>
<reference evidence="9 10" key="1">
    <citation type="journal article" date="2019" name="Gigascience">
        <title>Whole-genome sequence of the oriental lung fluke Paragonimus westermani.</title>
        <authorList>
            <person name="Oey H."/>
            <person name="Zakrzewski M."/>
            <person name="Narain K."/>
            <person name="Devi K.R."/>
            <person name="Agatsuma T."/>
            <person name="Nawaratna S."/>
            <person name="Gobert G.N."/>
            <person name="Jones M.K."/>
            <person name="Ragan M.A."/>
            <person name="McManus D.P."/>
            <person name="Krause L."/>
        </authorList>
    </citation>
    <scope>NUCLEOTIDE SEQUENCE [LARGE SCALE GENOMIC DNA]</scope>
    <source>
        <strain evidence="9 10">IND2009</strain>
    </source>
</reference>
<dbReference type="NCBIfam" id="TIGR01988">
    <property type="entry name" value="Ubi-OHases"/>
    <property type="match status" value="1"/>
</dbReference>
<dbReference type="GO" id="GO:0006744">
    <property type="term" value="P:ubiquinone biosynthetic process"/>
    <property type="evidence" value="ECO:0007669"/>
    <property type="project" value="InterPro"/>
</dbReference>
<keyword evidence="7" id="KW-1133">Transmembrane helix</keyword>
<evidence type="ECO:0000256" key="4">
    <source>
        <dbReference type="ARBA" id="ARBA00022827"/>
    </source>
</evidence>
<name>A0A5J4NHL2_9TREM</name>
<dbReference type="EMBL" id="QNGE01002703">
    <property type="protein sequence ID" value="KAA3675136.1"/>
    <property type="molecule type" value="Genomic_DNA"/>
</dbReference>
<comment type="similarity">
    <text evidence="2">Belongs to the UbiH/COQ6 family.</text>
</comment>
<feature type="transmembrane region" description="Helical" evidence="7">
    <location>
        <begin position="29"/>
        <end position="51"/>
    </location>
</feature>
<dbReference type="Pfam" id="PF01494">
    <property type="entry name" value="FAD_binding_3"/>
    <property type="match status" value="1"/>
</dbReference>
<dbReference type="SUPFAM" id="SSF51905">
    <property type="entry name" value="FAD/NAD(P)-binding domain"/>
    <property type="match status" value="1"/>
</dbReference>
<evidence type="ECO:0000256" key="7">
    <source>
        <dbReference type="SAM" id="Phobius"/>
    </source>
</evidence>
<evidence type="ECO:0000256" key="2">
    <source>
        <dbReference type="ARBA" id="ARBA00005349"/>
    </source>
</evidence>
<dbReference type="InterPro" id="IPR002938">
    <property type="entry name" value="FAD-bd"/>
</dbReference>
<proteinExistence type="inferred from homology"/>